<dbReference type="Pfam" id="PF06835">
    <property type="entry name" value="LptC"/>
    <property type="match status" value="1"/>
</dbReference>
<dbReference type="Gene3D" id="2.60.450.10">
    <property type="entry name" value="Lipopolysaccharide (LPS) transport protein A like domain"/>
    <property type="match status" value="1"/>
</dbReference>
<dbReference type="KEGG" id="peg:E5R92_03695"/>
<feature type="transmembrane region" description="Helical" evidence="1">
    <location>
        <begin position="6"/>
        <end position="24"/>
    </location>
</feature>
<keyword evidence="3" id="KW-1185">Reference proteome</keyword>
<evidence type="ECO:0000256" key="1">
    <source>
        <dbReference type="SAM" id="Phobius"/>
    </source>
</evidence>
<dbReference type="GO" id="GO:0015221">
    <property type="term" value="F:lipopolysaccharide transmembrane transporter activity"/>
    <property type="evidence" value="ECO:0007669"/>
    <property type="project" value="InterPro"/>
</dbReference>
<accession>A0A6H1Q3Q8</accession>
<name>A0A6H1Q3Q8_9PROT</name>
<keyword evidence="1" id="KW-1133">Transmembrane helix</keyword>
<dbReference type="Proteomes" id="UP000501094">
    <property type="component" value="Chromosome"/>
</dbReference>
<organism evidence="2 3">
    <name type="scientific">Candidatus Pelagibacter giovannonii</name>
    <dbReference type="NCBI Taxonomy" id="2563896"/>
    <lineage>
        <taxon>Bacteria</taxon>
        <taxon>Pseudomonadati</taxon>
        <taxon>Pseudomonadota</taxon>
        <taxon>Alphaproteobacteria</taxon>
        <taxon>Candidatus Pelagibacterales</taxon>
        <taxon>Candidatus Pelagibacteraceae</taxon>
        <taxon>Candidatus Pelagibacter</taxon>
    </lineage>
</organism>
<sequence>MSKKTGLQVIMVLIIIIISLWFYLKYFTKNFEVVKETKVIEKIDENQNSTSTYIDDINYVSTDTKGNRYQITAKQAEIKVENSDVMFLKDVVAFIYIKDSDKVKITSNFGKYNSKNYDTIFSENVIVIYPEHKIIGEYLDFSFLSNLGTFTENVIYTGKKTNLFADKIEMNLTTKDTKIFMNDTGKKVLIEGTR</sequence>
<protein>
    <submittedName>
        <fullName evidence="2">LPS export ABC transporter periplasmic protein LptC</fullName>
    </submittedName>
</protein>
<gene>
    <name evidence="2" type="primary">lptC</name>
    <name evidence="2" type="ORF">E5R92_03695</name>
</gene>
<keyword evidence="1" id="KW-0472">Membrane</keyword>
<evidence type="ECO:0000313" key="2">
    <source>
        <dbReference type="EMBL" id="QIZ20885.1"/>
    </source>
</evidence>
<dbReference type="GO" id="GO:0005886">
    <property type="term" value="C:plasma membrane"/>
    <property type="evidence" value="ECO:0007669"/>
    <property type="project" value="InterPro"/>
</dbReference>
<proteinExistence type="predicted"/>
<dbReference type="InterPro" id="IPR010664">
    <property type="entry name" value="LipoPS_assembly_LptC-rel"/>
</dbReference>
<keyword evidence="1" id="KW-0812">Transmembrane</keyword>
<reference evidence="2 3" key="1">
    <citation type="journal article" date="2020" name="Nat. Microbiol.">
        <title>Lysogenic host-virus interactions in SAR11 marine bacteria.</title>
        <authorList>
            <person name="Morris R.M."/>
            <person name="Cain K.R."/>
            <person name="Hvorecny K.L."/>
            <person name="Kollman J.M."/>
        </authorList>
    </citation>
    <scope>NUCLEOTIDE SEQUENCE [LARGE SCALE GENOMIC DNA]</scope>
    <source>
        <strain evidence="2 3">NP1</strain>
    </source>
</reference>
<dbReference type="AlphaFoldDB" id="A0A6H1Q3Q8"/>
<evidence type="ECO:0000313" key="3">
    <source>
        <dbReference type="Proteomes" id="UP000501094"/>
    </source>
</evidence>
<dbReference type="RefSeq" id="WP_168606763.1">
    <property type="nucleotide sequence ID" value="NZ_CP038852.1"/>
</dbReference>
<dbReference type="InterPro" id="IPR026265">
    <property type="entry name" value="LptC"/>
</dbReference>
<dbReference type="EMBL" id="CP038852">
    <property type="protein sequence ID" value="QIZ20885.1"/>
    <property type="molecule type" value="Genomic_DNA"/>
</dbReference>
<dbReference type="NCBIfam" id="TIGR04409">
    <property type="entry name" value="LptC_YrbK"/>
    <property type="match status" value="1"/>
</dbReference>